<sequence>MVKDPFLAAQAYQNVALKKFYYEPILQQLKLVSEHETTPAFASRYLKEYSRRLTGEPANIDKEINKDLVLLAKSLSRIPGMEKLATLLERGNPVGAAAYNLSSSLYTLWLGFKPTTAIRNLSQHGLIIAEVNRIDDFAEGIKLRFTKEGRAAIDKSLVWRSRRGAFIEGIDSSLGEQ</sequence>
<protein>
    <submittedName>
        <fullName evidence="1">Uncharacterized protein</fullName>
    </submittedName>
</protein>
<comment type="caution">
    <text evidence="1">The sequence shown here is derived from an EMBL/GenBank/DDBJ whole genome shotgun (WGS) entry which is preliminary data.</text>
</comment>
<reference evidence="1" key="1">
    <citation type="journal article" date="2015" name="Nature">
        <title>Complex archaea that bridge the gap between prokaryotes and eukaryotes.</title>
        <authorList>
            <person name="Spang A."/>
            <person name="Saw J.H."/>
            <person name="Jorgensen S.L."/>
            <person name="Zaremba-Niedzwiedzka K."/>
            <person name="Martijn J."/>
            <person name="Lind A.E."/>
            <person name="van Eijk R."/>
            <person name="Schleper C."/>
            <person name="Guy L."/>
            <person name="Ettema T.J."/>
        </authorList>
    </citation>
    <scope>NUCLEOTIDE SEQUENCE</scope>
</reference>
<dbReference type="EMBL" id="LAZR01040969">
    <property type="protein sequence ID" value="KKL13168.1"/>
    <property type="molecule type" value="Genomic_DNA"/>
</dbReference>
<feature type="non-terminal residue" evidence="1">
    <location>
        <position position="177"/>
    </location>
</feature>
<proteinExistence type="predicted"/>
<evidence type="ECO:0000313" key="1">
    <source>
        <dbReference type="EMBL" id="KKL13168.1"/>
    </source>
</evidence>
<organism evidence="1">
    <name type="scientific">marine sediment metagenome</name>
    <dbReference type="NCBI Taxonomy" id="412755"/>
    <lineage>
        <taxon>unclassified sequences</taxon>
        <taxon>metagenomes</taxon>
        <taxon>ecological metagenomes</taxon>
    </lineage>
</organism>
<gene>
    <name evidence="1" type="ORF">LCGC14_2528450</name>
</gene>
<accession>A0A0F9DMG2</accession>
<name>A0A0F9DMG2_9ZZZZ</name>
<dbReference type="AlphaFoldDB" id="A0A0F9DMG2"/>